<keyword evidence="4" id="KW-0547">Nucleotide-binding</keyword>
<dbReference type="Gene3D" id="1.10.10.10">
    <property type="entry name" value="Winged helix-like DNA-binding domain superfamily/Winged helix DNA-binding domain"/>
    <property type="match status" value="1"/>
</dbReference>
<dbReference type="Pfam" id="PF00931">
    <property type="entry name" value="NB-ARC"/>
    <property type="match status" value="1"/>
</dbReference>
<dbReference type="STRING" id="4155.A0A022Q6H4"/>
<dbReference type="Gene3D" id="3.80.10.10">
    <property type="entry name" value="Ribonuclease Inhibitor"/>
    <property type="match status" value="2"/>
</dbReference>
<dbReference type="Pfam" id="PF23598">
    <property type="entry name" value="LRR_14"/>
    <property type="match status" value="1"/>
</dbReference>
<dbReference type="Proteomes" id="UP000030748">
    <property type="component" value="Unassembled WGS sequence"/>
</dbReference>
<dbReference type="Pfam" id="PF23559">
    <property type="entry name" value="WHD_DRP"/>
    <property type="match status" value="1"/>
</dbReference>
<dbReference type="GO" id="GO:0043531">
    <property type="term" value="F:ADP binding"/>
    <property type="evidence" value="ECO:0007669"/>
    <property type="project" value="InterPro"/>
</dbReference>
<dbReference type="PRINTS" id="PR00364">
    <property type="entry name" value="DISEASERSIST"/>
</dbReference>
<evidence type="ECO:0000256" key="5">
    <source>
        <dbReference type="ARBA" id="ARBA00022821"/>
    </source>
</evidence>
<dbReference type="eggNOG" id="KOG4658">
    <property type="taxonomic scope" value="Eukaryota"/>
</dbReference>
<dbReference type="GO" id="GO:0005524">
    <property type="term" value="F:ATP binding"/>
    <property type="evidence" value="ECO:0007669"/>
    <property type="project" value="UniProtKB-KW"/>
</dbReference>
<feature type="domain" description="Disease resistance R13L4/SHOC-2-like LRR" evidence="10">
    <location>
        <begin position="406"/>
        <end position="532"/>
    </location>
</feature>
<gene>
    <name evidence="11" type="ORF">MIMGU_mgv1a001433mg</name>
</gene>
<feature type="domain" description="Disease resistance protein At4g27190-like leucine-rich repeats" evidence="8">
    <location>
        <begin position="659"/>
        <end position="753"/>
    </location>
</feature>
<feature type="domain" description="NB-ARC" evidence="7">
    <location>
        <begin position="7"/>
        <end position="168"/>
    </location>
</feature>
<accession>A0A022Q6H4</accession>
<dbReference type="InterPro" id="IPR032675">
    <property type="entry name" value="LRR_dom_sf"/>
</dbReference>
<dbReference type="FunFam" id="3.40.50.300:FF:001091">
    <property type="entry name" value="Probable disease resistance protein At1g61300"/>
    <property type="match status" value="1"/>
</dbReference>
<sequence length="820" mass="93190">MVGKLFEENVERIWSFLVNDKVSSIGIYGMGGVGKTTLTKHIHYRLIETQESVFWVTMSREFTVTMLQDKIADVIKLDLSDECNEDKRAARLHEALLSLNEKFVLILDDLWEGVSLEKMGDPLRVDGCQLIITTRSLNVCRQMNCQEIIEVETLDTDEAWELFGEIHGRQTTLNPQVREIAKSMVAMCDGLPLSIITLAGSMRGETVIHAWRDAMEELRESVMGGNDDMDDKVFKIIKYNIDRLDPMLRLCFLCCSLYPQDHKIPRSELIKNFILEEFVDGRTSMKSQFEKGHSILDKLVSLRLLESTRVVDERDSVKMHDLVRTVALKITEGKTKVIGGHCVLKEIPNEELWSTDLETISLMHNDVNEIPIGVSPNCPNLSTLLLQRNLHLRSIADSFFSQMRSLRTLNLSETDIEVLPDSLSNLERLKALILENCASLVYVPYLGKMKELTQLDLSHTSIMEVPRGMEKLVNLKFLSMKNAYNKLEIFPTGLLPNLEKLQCLHIPYEVVAPIEDIECLQQLEEVHSVSYCIEVGNEHLGDEEEDDYADSVECLGYTTVVFFKTDFSDEEMIIILPNGIGFVKFYECEGLSNCFSDGFEIPSSLHTLEIKKCGKIECILKNDRHSVALEHVTLANLPDFMGVIHKQNIEAAFVGPPRLSSLKSLWISECNKMKKLGLPASELPNLETLSIKKCSDIEEIIEDAEEGGNIPTISLPKLKWLELYKLPRLRSICNTTMVCDSIHMISLSSCLLLKKVPLYFPRDDDVINDGLIYSAPTTLKGIELGEDEEKWWESLEWDHPSHKNLVQPLVTFESSSQVFY</sequence>
<dbReference type="Pfam" id="PF23247">
    <property type="entry name" value="LRR_RPS2"/>
    <property type="match status" value="1"/>
</dbReference>
<dbReference type="InterPro" id="IPR002182">
    <property type="entry name" value="NB-ARC"/>
</dbReference>
<dbReference type="InterPro" id="IPR055414">
    <property type="entry name" value="LRR_R13L4/SHOC2-like"/>
</dbReference>
<evidence type="ECO:0000259" key="7">
    <source>
        <dbReference type="Pfam" id="PF00931"/>
    </source>
</evidence>
<evidence type="ECO:0000313" key="12">
    <source>
        <dbReference type="Proteomes" id="UP000030748"/>
    </source>
</evidence>
<feature type="domain" description="Disease resistance protein winged helix" evidence="9">
    <location>
        <begin position="257"/>
        <end position="324"/>
    </location>
</feature>
<keyword evidence="12" id="KW-1185">Reference proteome</keyword>
<dbReference type="InterPro" id="IPR027417">
    <property type="entry name" value="P-loop_NTPase"/>
</dbReference>
<evidence type="ECO:0000313" key="11">
    <source>
        <dbReference type="EMBL" id="EYU23551.1"/>
    </source>
</evidence>
<keyword evidence="5" id="KW-0611">Plant defense</keyword>
<evidence type="ECO:0000259" key="10">
    <source>
        <dbReference type="Pfam" id="PF23598"/>
    </source>
</evidence>
<dbReference type="Gene3D" id="1.10.8.430">
    <property type="entry name" value="Helical domain of apoptotic protease-activating factors"/>
    <property type="match status" value="1"/>
</dbReference>
<comment type="similarity">
    <text evidence="1">Belongs to the disease resistance NB-LRR family.</text>
</comment>
<dbReference type="EMBL" id="KI632161">
    <property type="protein sequence ID" value="EYU23551.1"/>
    <property type="molecule type" value="Genomic_DNA"/>
</dbReference>
<dbReference type="PANTHER" id="PTHR33463">
    <property type="entry name" value="NB-ARC DOMAIN-CONTAINING PROTEIN-RELATED"/>
    <property type="match status" value="1"/>
</dbReference>
<evidence type="ECO:0000256" key="1">
    <source>
        <dbReference type="ARBA" id="ARBA00008894"/>
    </source>
</evidence>
<evidence type="ECO:0000256" key="2">
    <source>
        <dbReference type="ARBA" id="ARBA00022614"/>
    </source>
</evidence>
<evidence type="ECO:0000256" key="4">
    <source>
        <dbReference type="ARBA" id="ARBA00022741"/>
    </source>
</evidence>
<dbReference type="AlphaFoldDB" id="A0A022Q6H4"/>
<dbReference type="GO" id="GO:0051607">
    <property type="term" value="P:defense response to virus"/>
    <property type="evidence" value="ECO:0007669"/>
    <property type="project" value="UniProtKB-ARBA"/>
</dbReference>
<evidence type="ECO:0000256" key="6">
    <source>
        <dbReference type="ARBA" id="ARBA00022840"/>
    </source>
</evidence>
<keyword evidence="2" id="KW-0433">Leucine-rich repeat</keyword>
<organism evidence="11 12">
    <name type="scientific">Erythranthe guttata</name>
    <name type="common">Yellow monkey flower</name>
    <name type="synonym">Mimulus guttatus</name>
    <dbReference type="NCBI Taxonomy" id="4155"/>
    <lineage>
        <taxon>Eukaryota</taxon>
        <taxon>Viridiplantae</taxon>
        <taxon>Streptophyta</taxon>
        <taxon>Embryophyta</taxon>
        <taxon>Tracheophyta</taxon>
        <taxon>Spermatophyta</taxon>
        <taxon>Magnoliopsida</taxon>
        <taxon>eudicotyledons</taxon>
        <taxon>Gunneridae</taxon>
        <taxon>Pentapetalae</taxon>
        <taxon>asterids</taxon>
        <taxon>lamiids</taxon>
        <taxon>Lamiales</taxon>
        <taxon>Phrymaceae</taxon>
        <taxon>Erythranthe</taxon>
    </lineage>
</organism>
<dbReference type="InterPro" id="IPR003591">
    <property type="entry name" value="Leu-rich_rpt_typical-subtyp"/>
</dbReference>
<dbReference type="Gene3D" id="3.40.50.300">
    <property type="entry name" value="P-loop containing nucleotide triphosphate hydrolases"/>
    <property type="match status" value="1"/>
</dbReference>
<dbReference type="SUPFAM" id="SSF52540">
    <property type="entry name" value="P-loop containing nucleoside triphosphate hydrolases"/>
    <property type="match status" value="1"/>
</dbReference>
<keyword evidence="3" id="KW-0677">Repeat</keyword>
<dbReference type="PANTHER" id="PTHR33463:SF187">
    <property type="entry name" value="AND NB-ARC DOMAIN DISEASE RESISTANCE PROTEIN, PUTATIVE-RELATED"/>
    <property type="match status" value="1"/>
</dbReference>
<dbReference type="SUPFAM" id="SSF52058">
    <property type="entry name" value="L domain-like"/>
    <property type="match status" value="1"/>
</dbReference>
<dbReference type="InterPro" id="IPR057135">
    <property type="entry name" value="At4g27190-like_LRR"/>
</dbReference>
<dbReference type="InterPro" id="IPR058922">
    <property type="entry name" value="WHD_DRP"/>
</dbReference>
<dbReference type="InterPro" id="IPR050905">
    <property type="entry name" value="Plant_NBS-LRR"/>
</dbReference>
<name>A0A022Q6H4_ERYGU</name>
<dbReference type="SMART" id="SM00369">
    <property type="entry name" value="LRR_TYP"/>
    <property type="match status" value="2"/>
</dbReference>
<evidence type="ECO:0000259" key="8">
    <source>
        <dbReference type="Pfam" id="PF23247"/>
    </source>
</evidence>
<reference evidence="11 12" key="1">
    <citation type="journal article" date="2013" name="Proc. Natl. Acad. Sci. U.S.A.">
        <title>Fine-scale variation in meiotic recombination in Mimulus inferred from population shotgun sequencing.</title>
        <authorList>
            <person name="Hellsten U."/>
            <person name="Wright K.M."/>
            <person name="Jenkins J."/>
            <person name="Shu S."/>
            <person name="Yuan Y."/>
            <person name="Wessler S.R."/>
            <person name="Schmutz J."/>
            <person name="Willis J.H."/>
            <person name="Rokhsar D.S."/>
        </authorList>
    </citation>
    <scope>NUCLEOTIDE SEQUENCE [LARGE SCALE GENOMIC DNA]</scope>
    <source>
        <strain evidence="12">cv. DUN x IM62</strain>
    </source>
</reference>
<dbReference type="InterPro" id="IPR042197">
    <property type="entry name" value="Apaf_helical"/>
</dbReference>
<proteinExistence type="inferred from homology"/>
<evidence type="ECO:0000256" key="3">
    <source>
        <dbReference type="ARBA" id="ARBA00022737"/>
    </source>
</evidence>
<dbReference type="FunFam" id="1.10.10.10:FF:000322">
    <property type="entry name" value="Probable disease resistance protein At1g63360"/>
    <property type="match status" value="1"/>
</dbReference>
<keyword evidence="6" id="KW-0067">ATP-binding</keyword>
<protein>
    <submittedName>
        <fullName evidence="11">Uncharacterized protein</fullName>
    </submittedName>
</protein>
<dbReference type="InterPro" id="IPR036388">
    <property type="entry name" value="WH-like_DNA-bd_sf"/>
</dbReference>
<evidence type="ECO:0000259" key="9">
    <source>
        <dbReference type="Pfam" id="PF23559"/>
    </source>
</evidence>